<reference evidence="2 3" key="1">
    <citation type="submission" date="2018-10" db="EMBL/GenBank/DDBJ databases">
        <authorList>
            <person name="Ekblom R."/>
            <person name="Jareborg N."/>
        </authorList>
    </citation>
    <scope>NUCLEOTIDE SEQUENCE [LARGE SCALE GENOMIC DNA]</scope>
    <source>
        <tissue evidence="2">Muscle</tissue>
    </source>
</reference>
<proteinExistence type="predicted"/>
<evidence type="ECO:0000313" key="2">
    <source>
        <dbReference type="EMBL" id="VCX41632.1"/>
    </source>
</evidence>
<dbReference type="Proteomes" id="UP000269945">
    <property type="component" value="Unassembled WGS sequence"/>
</dbReference>
<comment type="caution">
    <text evidence="2">The sequence shown here is derived from an EMBL/GenBank/DDBJ whole genome shotgun (WGS) entry which is preliminary data.</text>
</comment>
<evidence type="ECO:0000313" key="3">
    <source>
        <dbReference type="Proteomes" id="UP000269945"/>
    </source>
</evidence>
<organism evidence="2 3">
    <name type="scientific">Gulo gulo</name>
    <name type="common">Wolverine</name>
    <name type="synonym">Gluton</name>
    <dbReference type="NCBI Taxonomy" id="48420"/>
    <lineage>
        <taxon>Eukaryota</taxon>
        <taxon>Metazoa</taxon>
        <taxon>Chordata</taxon>
        <taxon>Craniata</taxon>
        <taxon>Vertebrata</taxon>
        <taxon>Euteleostomi</taxon>
        <taxon>Mammalia</taxon>
        <taxon>Eutheria</taxon>
        <taxon>Laurasiatheria</taxon>
        <taxon>Carnivora</taxon>
        <taxon>Caniformia</taxon>
        <taxon>Musteloidea</taxon>
        <taxon>Mustelidae</taxon>
        <taxon>Guloninae</taxon>
        <taxon>Gulo</taxon>
    </lineage>
</organism>
<protein>
    <submittedName>
        <fullName evidence="2">Uncharacterized protein</fullName>
    </submittedName>
</protein>
<feature type="compositionally biased region" description="Polar residues" evidence="1">
    <location>
        <begin position="11"/>
        <end position="22"/>
    </location>
</feature>
<feature type="region of interest" description="Disordered" evidence="1">
    <location>
        <begin position="1"/>
        <end position="53"/>
    </location>
</feature>
<accession>A0A9X9QA43</accession>
<gene>
    <name evidence="2" type="ORF">BN2614_LOCUS2</name>
</gene>
<keyword evidence="3" id="KW-1185">Reference proteome</keyword>
<dbReference type="EMBL" id="CYRY02046058">
    <property type="protein sequence ID" value="VCX41632.1"/>
    <property type="molecule type" value="Genomic_DNA"/>
</dbReference>
<name>A0A9X9QA43_GULGU</name>
<sequence length="105" mass="11107">MGIQVPFLLTEPTSQTLQSLSAHSRPPELTPGNFQPSGRLTGGWKRKNTGTKAGRSALKMSLNFLAGETQRRCEKTPGPACGGRLTLQEAGNKGESRTGTGTLPV</sequence>
<evidence type="ECO:0000256" key="1">
    <source>
        <dbReference type="SAM" id="MobiDB-lite"/>
    </source>
</evidence>
<feature type="region of interest" description="Disordered" evidence="1">
    <location>
        <begin position="71"/>
        <end position="105"/>
    </location>
</feature>
<dbReference type="AlphaFoldDB" id="A0A9X9QA43"/>